<gene>
    <name evidence="2" type="ORF">PN451_15990</name>
</gene>
<feature type="signal peptide" evidence="1">
    <location>
        <begin position="1"/>
        <end position="28"/>
    </location>
</feature>
<organism evidence="2 3">
    <name type="scientific">Dolichospermum planctonicum CS-1226</name>
    <dbReference type="NCBI Taxonomy" id="3021751"/>
    <lineage>
        <taxon>Bacteria</taxon>
        <taxon>Bacillati</taxon>
        <taxon>Cyanobacteriota</taxon>
        <taxon>Cyanophyceae</taxon>
        <taxon>Nostocales</taxon>
        <taxon>Aphanizomenonaceae</taxon>
        <taxon>Dolichospermum</taxon>
        <taxon>Dolichospermum planctonicum</taxon>
    </lineage>
</organism>
<name>A0ABT5AJ47_9CYAN</name>
<dbReference type="EMBL" id="JAQMUC010000090">
    <property type="protein sequence ID" value="MDB9537310.1"/>
    <property type="molecule type" value="Genomic_DNA"/>
</dbReference>
<protein>
    <submittedName>
        <fullName evidence="2">Uncharacterized protein</fullName>
    </submittedName>
</protein>
<proteinExistence type="predicted"/>
<evidence type="ECO:0000313" key="3">
    <source>
        <dbReference type="Proteomes" id="UP001211249"/>
    </source>
</evidence>
<reference evidence="2 3" key="1">
    <citation type="submission" date="2023-01" db="EMBL/GenBank/DDBJ databases">
        <title>Genomes from the Australian National Cyanobacteria Reference Collection.</title>
        <authorList>
            <person name="Willis A."/>
            <person name="Lee E.M.F."/>
        </authorList>
    </citation>
    <scope>NUCLEOTIDE SEQUENCE [LARGE SCALE GENOMIC DNA]</scope>
    <source>
        <strain evidence="2 3">CS-1226</strain>
    </source>
</reference>
<comment type="caution">
    <text evidence="2">The sequence shown here is derived from an EMBL/GenBank/DDBJ whole genome shotgun (WGS) entry which is preliminary data.</text>
</comment>
<evidence type="ECO:0000313" key="2">
    <source>
        <dbReference type="EMBL" id="MDB9537310.1"/>
    </source>
</evidence>
<accession>A0ABT5AJ47</accession>
<keyword evidence="1" id="KW-0732">Signal</keyword>
<dbReference type="RefSeq" id="WP_271797008.1">
    <property type="nucleotide sequence ID" value="NZ_JAQMUC010000090.1"/>
</dbReference>
<sequence length="205" mass="23761">MKFNYSFKIIWISLFTLASFPIQNPAIALVNQRKLGNSSTHLELNRTQELTRKQPIQIAADDEYWGPQGDFKIWMPGKMVENTSSFLLTMNTTTQTAYMILHQDLPIDTYYFNSQKIRQVLQVTLRENLDIRGKVVKSTNMVIEGYPGIELLVQHSDGSQGQYQGYVVRRRLYLIGARTMNELTTEAANFFDSFRVYPSRIINYN</sequence>
<feature type="chain" id="PRO_5046192974" evidence="1">
    <location>
        <begin position="29"/>
        <end position="205"/>
    </location>
</feature>
<dbReference type="Proteomes" id="UP001211249">
    <property type="component" value="Unassembled WGS sequence"/>
</dbReference>
<keyword evidence="3" id="KW-1185">Reference proteome</keyword>
<evidence type="ECO:0000256" key="1">
    <source>
        <dbReference type="SAM" id="SignalP"/>
    </source>
</evidence>